<dbReference type="PANTHER" id="PTHR30015">
    <property type="entry name" value="MRR RESTRICTION SYSTEM PROTEIN"/>
    <property type="match status" value="1"/>
</dbReference>
<dbReference type="InterPro" id="IPR011856">
    <property type="entry name" value="tRNA_endonuc-like_dom_sf"/>
</dbReference>
<dbReference type="GO" id="GO:0015666">
    <property type="term" value="F:restriction endodeoxyribonuclease activity"/>
    <property type="evidence" value="ECO:0007669"/>
    <property type="project" value="TreeGrafter"/>
</dbReference>
<organism evidence="2 3">
    <name type="scientific">Faecalicoccus acidiformans</name>
    <dbReference type="NCBI Taxonomy" id="915173"/>
    <lineage>
        <taxon>Bacteria</taxon>
        <taxon>Bacillati</taxon>
        <taxon>Bacillota</taxon>
        <taxon>Erysipelotrichia</taxon>
        <taxon>Erysipelotrichales</taxon>
        <taxon>Erysipelotrichaceae</taxon>
        <taxon>Faecalicoccus</taxon>
    </lineage>
</organism>
<dbReference type="GO" id="GO:0009307">
    <property type="term" value="P:DNA restriction-modification system"/>
    <property type="evidence" value="ECO:0007669"/>
    <property type="project" value="InterPro"/>
</dbReference>
<evidence type="ECO:0000313" key="2">
    <source>
        <dbReference type="EMBL" id="MBB5185721.1"/>
    </source>
</evidence>
<dbReference type="Gene3D" id="3.40.1350.10">
    <property type="match status" value="1"/>
</dbReference>
<proteinExistence type="predicted"/>
<dbReference type="EMBL" id="JACHHD010000025">
    <property type="protein sequence ID" value="MBB5185721.1"/>
    <property type="molecule type" value="Genomic_DNA"/>
</dbReference>
<evidence type="ECO:0000313" key="3">
    <source>
        <dbReference type="Proteomes" id="UP000521313"/>
    </source>
</evidence>
<gene>
    <name evidence="2" type="ORF">HNQ43_001801</name>
</gene>
<accession>A0A7W8D232</accession>
<dbReference type="InterPro" id="IPR052906">
    <property type="entry name" value="Type_IV_Methyl-Rstrct_Enzyme"/>
</dbReference>
<evidence type="ECO:0000259" key="1">
    <source>
        <dbReference type="Pfam" id="PF04471"/>
    </source>
</evidence>
<dbReference type="InterPro" id="IPR011335">
    <property type="entry name" value="Restrct_endonuc-II-like"/>
</dbReference>
<dbReference type="Proteomes" id="UP000521313">
    <property type="component" value="Unassembled WGS sequence"/>
</dbReference>
<feature type="domain" description="Restriction endonuclease type IV Mrr" evidence="1">
    <location>
        <begin position="160"/>
        <end position="278"/>
    </location>
</feature>
<dbReference type="RefSeq" id="WP_183376941.1">
    <property type="nucleotide sequence ID" value="NZ_JACHHD010000025.1"/>
</dbReference>
<reference evidence="2 3" key="1">
    <citation type="submission" date="2020-08" db="EMBL/GenBank/DDBJ databases">
        <title>Genomic Encyclopedia of Type Strains, Phase IV (KMG-IV): sequencing the most valuable type-strain genomes for metagenomic binning, comparative biology and taxonomic classification.</title>
        <authorList>
            <person name="Goeker M."/>
        </authorList>
    </citation>
    <scope>NUCLEOTIDE SEQUENCE [LARGE SCALE GENOMIC DNA]</scope>
    <source>
        <strain evidence="2 3">DSM 26963</strain>
    </source>
</reference>
<dbReference type="Pfam" id="PF04471">
    <property type="entry name" value="Mrr_cat"/>
    <property type="match status" value="1"/>
</dbReference>
<dbReference type="InterPro" id="IPR007560">
    <property type="entry name" value="Restrct_endonuc_IV_Mrr"/>
</dbReference>
<dbReference type="AlphaFoldDB" id="A0A7W8D232"/>
<protein>
    <submittedName>
        <fullName evidence="2">Restriction system protein</fullName>
    </submittedName>
</protein>
<dbReference type="GO" id="GO:0003677">
    <property type="term" value="F:DNA binding"/>
    <property type="evidence" value="ECO:0007669"/>
    <property type="project" value="InterPro"/>
</dbReference>
<comment type="caution">
    <text evidence="2">The sequence shown here is derived from an EMBL/GenBank/DDBJ whole genome shotgun (WGS) entry which is preliminary data.</text>
</comment>
<dbReference type="PANTHER" id="PTHR30015:SF7">
    <property type="entry name" value="TYPE IV METHYL-DIRECTED RESTRICTION ENZYME ECOKMRR"/>
    <property type="match status" value="1"/>
</dbReference>
<name>A0A7W8D232_9FIRM</name>
<dbReference type="SUPFAM" id="SSF52980">
    <property type="entry name" value="Restriction endonuclease-like"/>
    <property type="match status" value="1"/>
</dbReference>
<sequence length="302" mass="34887">MFFSKLSHEDRLKYLIKPILVVLQEAGGQLTRSEIKERIKSMDDNIAEYGSYKKKSAKSHNEYYEFDFKFNFAIKDLSFVELIEFEKRNPTIYLTEKGMNLDLSTLDVDRDIIQPSQKFWLELSNKNKKNKAETEYESSDDGDSTESYMDEFKEKFLSAIAKMSPKKFESFSRLLLTKMGVEFTEKGVQVSNDGGIDGFGYHRDSNDFRTTRVVIQCKRYNTSPVSEPEINQFLGAMNKFKADYGVFITNSRFTSSAKKAAFEGTPLTLIDGDELVNLAIKYQLHVTPIITYHLDDFYDLDD</sequence>